<sequence length="573" mass="63064">MKAFLTSLAVALLLCSISFAGEAQTVRLLTIGNSFSRNATNHLGDLAKAGGHKLIHTSIVVGGASLELHSDKALKNAEDPKDKAGLYTNGRSLVQELKAQPWDYVTLQQASIKSHDLSTYQPYAGRLAALIHEHAPTAQLLVHQTWAYRKDDPRFTKPSDKPGEPKTQEEMYQMLTAAYQAITEELKAQRIPVGDAFHLADTDAEWGYQTDTAFDLKKAKAPELPSQKHSLHVGWTWKTDAKTKVKKLGMDGHHANTAGEYLGACVWYEVLFGESSVGNSYIPAKMEPEYARFLQKTAHRAVETAKEDLGNPESADSTAILKMPNLVAFWDFQEAAGEKRWSQGGEKLALQEKKGPINRVQDGVFGPWSVDIKRGQWLMLPRAEIGALNIHGKEAQVTVVAWVKRQAKEPWQAIAGVWDETHKHRQYCLFLNAPRGTRADEMKRYPLANRIHGHVSGVGGPTPGEEFCITYSSGATEIPLQQWHCLAMSYDGQASRVFVDGKLDSLEHYNPFPYSEGLHDGGVEGADFTVGAVHRGGVWGNFFGGQIGGLAVFNRALEESELQTLVGLTAPAE</sequence>
<dbReference type="RefSeq" id="WP_078815369.1">
    <property type="nucleotide sequence ID" value="NZ_FUYE01000018.1"/>
</dbReference>
<accession>A0A1T4YU48</accession>
<keyword evidence="1" id="KW-0732">Signal</keyword>
<dbReference type="Pfam" id="PF13385">
    <property type="entry name" value="Laminin_G_3"/>
    <property type="match status" value="1"/>
</dbReference>
<dbReference type="Gene3D" id="3.40.50.1110">
    <property type="entry name" value="SGNH hydrolase"/>
    <property type="match status" value="1"/>
</dbReference>
<proteinExistence type="predicted"/>
<dbReference type="GO" id="GO:0030246">
    <property type="term" value="F:carbohydrate binding"/>
    <property type="evidence" value="ECO:0007669"/>
    <property type="project" value="UniProtKB-KW"/>
</dbReference>
<dbReference type="Pfam" id="PF16227">
    <property type="entry name" value="DUF4886"/>
    <property type="match status" value="1"/>
</dbReference>
<evidence type="ECO:0000313" key="3">
    <source>
        <dbReference type="EMBL" id="SKB05246.1"/>
    </source>
</evidence>
<keyword evidence="3" id="KW-0430">Lectin</keyword>
<evidence type="ECO:0000256" key="1">
    <source>
        <dbReference type="SAM" id="SignalP"/>
    </source>
</evidence>
<dbReference type="SUPFAM" id="SSF49899">
    <property type="entry name" value="Concanavalin A-like lectins/glucanases"/>
    <property type="match status" value="1"/>
</dbReference>
<dbReference type="Proteomes" id="UP000190774">
    <property type="component" value="Unassembled WGS sequence"/>
</dbReference>
<evidence type="ECO:0000313" key="4">
    <source>
        <dbReference type="Proteomes" id="UP000190774"/>
    </source>
</evidence>
<feature type="chain" id="PRO_5012527069" evidence="1">
    <location>
        <begin position="21"/>
        <end position="573"/>
    </location>
</feature>
<dbReference type="GO" id="GO:0016788">
    <property type="term" value="F:hydrolase activity, acting on ester bonds"/>
    <property type="evidence" value="ECO:0007669"/>
    <property type="project" value="UniProtKB-ARBA"/>
</dbReference>
<dbReference type="InterPro" id="IPR036514">
    <property type="entry name" value="SGNH_hydro_sf"/>
</dbReference>
<gene>
    <name evidence="3" type="ORF">SAMN02745166_04213</name>
</gene>
<dbReference type="STRING" id="48467.SAMN02745166_04213"/>
<reference evidence="4" key="1">
    <citation type="submission" date="2017-02" db="EMBL/GenBank/DDBJ databases">
        <authorList>
            <person name="Varghese N."/>
            <person name="Submissions S."/>
        </authorList>
    </citation>
    <scope>NUCLEOTIDE SEQUENCE [LARGE SCALE GENOMIC DNA]</scope>
    <source>
        <strain evidence="4">ATCC 700200</strain>
    </source>
</reference>
<dbReference type="Gene3D" id="2.60.120.200">
    <property type="match status" value="1"/>
</dbReference>
<protein>
    <submittedName>
        <fullName evidence="3">Concanavalin A-like lectin/glucanases superfamily protein</fullName>
    </submittedName>
</protein>
<name>A0A1T4YU48_9BACT</name>
<keyword evidence="4" id="KW-1185">Reference proteome</keyword>
<dbReference type="AlphaFoldDB" id="A0A1T4YU48"/>
<dbReference type="InterPro" id="IPR032616">
    <property type="entry name" value="DUF4886"/>
</dbReference>
<feature type="signal peptide" evidence="1">
    <location>
        <begin position="1"/>
        <end position="20"/>
    </location>
</feature>
<evidence type="ECO:0000259" key="2">
    <source>
        <dbReference type="Pfam" id="PF16227"/>
    </source>
</evidence>
<organism evidence="3 4">
    <name type="scientific">Prosthecobacter debontii</name>
    <dbReference type="NCBI Taxonomy" id="48467"/>
    <lineage>
        <taxon>Bacteria</taxon>
        <taxon>Pseudomonadati</taxon>
        <taxon>Verrucomicrobiota</taxon>
        <taxon>Verrucomicrobiia</taxon>
        <taxon>Verrucomicrobiales</taxon>
        <taxon>Verrucomicrobiaceae</taxon>
        <taxon>Prosthecobacter</taxon>
    </lineage>
</organism>
<dbReference type="InterPro" id="IPR013320">
    <property type="entry name" value="ConA-like_dom_sf"/>
</dbReference>
<dbReference type="EMBL" id="FUYE01000018">
    <property type="protein sequence ID" value="SKB05246.1"/>
    <property type="molecule type" value="Genomic_DNA"/>
</dbReference>
<feature type="domain" description="DUF4886" evidence="2">
    <location>
        <begin position="28"/>
        <end position="178"/>
    </location>
</feature>